<dbReference type="InterPro" id="IPR005011">
    <property type="entry name" value="SNU66/SART1"/>
</dbReference>
<gene>
    <name evidence="7" type="ORF">SeLEV6574_g00884</name>
</gene>
<comment type="subcellular location">
    <subcellularLocation>
        <location evidence="1">Nucleus</location>
    </subcellularLocation>
</comment>
<dbReference type="VEuPathDB" id="FungiDB:SeMB42_g05340"/>
<dbReference type="GO" id="GO:0000481">
    <property type="term" value="P:maturation of 5S rRNA"/>
    <property type="evidence" value="ECO:0007669"/>
    <property type="project" value="TreeGrafter"/>
</dbReference>
<feature type="region of interest" description="Disordered" evidence="6">
    <location>
        <begin position="27"/>
        <end position="92"/>
    </location>
</feature>
<feature type="compositionally biased region" description="Polar residues" evidence="6">
    <location>
        <begin position="10"/>
        <end position="20"/>
    </location>
</feature>
<dbReference type="Pfam" id="PF03343">
    <property type="entry name" value="SART-1"/>
    <property type="match status" value="1"/>
</dbReference>
<feature type="compositionally biased region" description="Basic and acidic residues" evidence="6">
    <location>
        <begin position="561"/>
        <end position="573"/>
    </location>
</feature>
<dbReference type="GO" id="GO:0045292">
    <property type="term" value="P:mRNA cis splicing, via spliceosome"/>
    <property type="evidence" value="ECO:0007669"/>
    <property type="project" value="TreeGrafter"/>
</dbReference>
<evidence type="ECO:0000313" key="8">
    <source>
        <dbReference type="Proteomes" id="UP000320475"/>
    </source>
</evidence>
<sequence length="684" mass="77573">MSGTTGNGQGSAESSMSIDETNALRIKLGLKPLDPGNQSAKDKEATNNYDQARDAAREKDATAQALDSIERSKTRRKLRQKLDGPTLGDASQDIDDTLAWIQRSRQKRLELARQKEKELEEMDQDAIKDYTSSDLTGLRVAHDLGDFADGAEKILVLKDSTIEENEEGGDELLSVAVADSEKLRKNLENKRRKKPYTGFDDEDLASGRKKNILSQYDDEDQERSGFVIAAQGRVNIVDDETRRSQIAEKLKANAISLEHDKMREIKDYYTAQEMPASFKKPKDKRKKPKVRRRTDVEDEPNAAVDVASASTNANGHVKDQNDDMDVDSKPRIFAYSNKDVDIDGTNFVDDDDLHMALARARRSNIRNKPKMTEEEIAKMAREAEELQNQHDAETGGGMTLSDTSEFVRTLSTAPPFQPVVKREVQVQPERSLSLPPEMPSRLESIDVDMQDITSTGAMDLDEREEGELDDLLEEFDEPLVSTGLAATVALLSQKGLVRKADQTQLEKERKDRRRQEWMNEAHRRQLRDEMEKQKKRAAGKQGKDKGKNRGGGDAYYDEEEEYRRESESRAEERRRLREIEDRYKDYKPEVEIKYHDEFGRIQTPKEAFKTLSYQFHGKRPGKQKTEKKLARIAQELREKAMPPSDTPLGTGAALLDRQQQTGSAYITLAVGNRAVMPTSDVFRL</sequence>
<reference evidence="7 8" key="1">
    <citation type="journal article" date="2019" name="Sci. Rep.">
        <title>Comparative genomics of chytrid fungi reveal insights into the obligate biotrophic and pathogenic lifestyle of Synchytrium endobioticum.</title>
        <authorList>
            <person name="van de Vossenberg B.T.L.H."/>
            <person name="Warris S."/>
            <person name="Nguyen H.D.T."/>
            <person name="van Gent-Pelzer M.P.E."/>
            <person name="Joly D.L."/>
            <person name="van de Geest H.C."/>
            <person name="Bonants P.J.M."/>
            <person name="Smith D.S."/>
            <person name="Levesque C.A."/>
            <person name="van der Lee T.A.J."/>
        </authorList>
    </citation>
    <scope>NUCLEOTIDE SEQUENCE [LARGE SCALE GENOMIC DNA]</scope>
    <source>
        <strain evidence="7 8">LEV6574</strain>
    </source>
</reference>
<feature type="region of interest" description="Disordered" evidence="6">
    <location>
        <begin position="1"/>
        <end position="20"/>
    </location>
</feature>
<protein>
    <recommendedName>
        <fullName evidence="9">SART-1 protein</fullName>
    </recommendedName>
</protein>
<evidence type="ECO:0000256" key="4">
    <source>
        <dbReference type="ARBA" id="ARBA00023187"/>
    </source>
</evidence>
<feature type="compositionally biased region" description="Basic and acidic residues" evidence="6">
    <location>
        <begin position="316"/>
        <end position="325"/>
    </location>
</feature>
<name>A0A507DGF4_9FUNG</name>
<evidence type="ECO:0000256" key="5">
    <source>
        <dbReference type="ARBA" id="ARBA00023242"/>
    </source>
</evidence>
<comment type="caution">
    <text evidence="7">The sequence shown here is derived from an EMBL/GenBank/DDBJ whole genome shotgun (WGS) entry which is preliminary data.</text>
</comment>
<keyword evidence="5" id="KW-0539">Nucleus</keyword>
<dbReference type="Pfam" id="PF19252">
    <property type="entry name" value="HIND"/>
    <property type="match status" value="1"/>
</dbReference>
<evidence type="ECO:0000256" key="3">
    <source>
        <dbReference type="ARBA" id="ARBA00022664"/>
    </source>
</evidence>
<organism evidence="7 8">
    <name type="scientific">Synchytrium endobioticum</name>
    <dbReference type="NCBI Taxonomy" id="286115"/>
    <lineage>
        <taxon>Eukaryota</taxon>
        <taxon>Fungi</taxon>
        <taxon>Fungi incertae sedis</taxon>
        <taxon>Chytridiomycota</taxon>
        <taxon>Chytridiomycota incertae sedis</taxon>
        <taxon>Chytridiomycetes</taxon>
        <taxon>Synchytriales</taxon>
        <taxon>Synchytriaceae</taxon>
        <taxon>Synchytrium</taxon>
    </lineage>
</organism>
<feature type="compositionally biased region" description="Basic and acidic residues" evidence="6">
    <location>
        <begin position="40"/>
        <end position="61"/>
    </location>
</feature>
<dbReference type="EMBL" id="QEAM01000017">
    <property type="protein sequence ID" value="TPX50481.1"/>
    <property type="molecule type" value="Genomic_DNA"/>
</dbReference>
<dbReference type="PANTHER" id="PTHR14152">
    <property type="entry name" value="SQUAMOUS CELL CARCINOMA ANTIGEN RECOGNISED BY CYTOTOXIC T LYMPHOCYTES"/>
    <property type="match status" value="1"/>
</dbReference>
<dbReference type="PROSITE" id="PS00018">
    <property type="entry name" value="EF_HAND_1"/>
    <property type="match status" value="1"/>
</dbReference>
<comment type="similarity">
    <text evidence="2">Belongs to the SNU66/SART1 family.</text>
</comment>
<feature type="region of interest" description="Disordered" evidence="6">
    <location>
        <begin position="184"/>
        <end position="221"/>
    </location>
</feature>
<feature type="region of interest" description="Disordered" evidence="6">
    <location>
        <begin position="500"/>
        <end position="573"/>
    </location>
</feature>
<evidence type="ECO:0000256" key="2">
    <source>
        <dbReference type="ARBA" id="ARBA00006076"/>
    </source>
</evidence>
<evidence type="ECO:0000313" key="7">
    <source>
        <dbReference type="EMBL" id="TPX50481.1"/>
    </source>
</evidence>
<dbReference type="OrthoDB" id="5583at2759"/>
<feature type="region of interest" description="Disordered" evidence="6">
    <location>
        <begin position="276"/>
        <end position="325"/>
    </location>
</feature>
<dbReference type="GO" id="GO:0046540">
    <property type="term" value="C:U4/U6 x U5 tri-snRNP complex"/>
    <property type="evidence" value="ECO:0007669"/>
    <property type="project" value="InterPro"/>
</dbReference>
<dbReference type="Proteomes" id="UP000320475">
    <property type="component" value="Unassembled WGS sequence"/>
</dbReference>
<feature type="compositionally biased region" description="Basic residues" evidence="6">
    <location>
        <begin position="279"/>
        <end position="292"/>
    </location>
</feature>
<dbReference type="InterPro" id="IPR018247">
    <property type="entry name" value="EF_Hand_1_Ca_BS"/>
</dbReference>
<dbReference type="AlphaFoldDB" id="A0A507DGF4"/>
<feature type="compositionally biased region" description="Basic and acidic residues" evidence="6">
    <location>
        <begin position="500"/>
        <end position="532"/>
    </location>
</feature>
<dbReference type="InterPro" id="IPR045347">
    <property type="entry name" value="HIND"/>
</dbReference>
<accession>A0A507DGF4</accession>
<evidence type="ECO:0000256" key="1">
    <source>
        <dbReference type="ARBA" id="ARBA00004123"/>
    </source>
</evidence>
<keyword evidence="4" id="KW-0508">mRNA splicing</keyword>
<dbReference type="PANTHER" id="PTHR14152:SF5">
    <property type="entry name" value="U4_U6.U5 TRI-SNRNP-ASSOCIATED PROTEIN 1"/>
    <property type="match status" value="1"/>
</dbReference>
<evidence type="ECO:0000256" key="6">
    <source>
        <dbReference type="SAM" id="MobiDB-lite"/>
    </source>
</evidence>
<proteinExistence type="inferred from homology"/>
<evidence type="ECO:0008006" key="9">
    <source>
        <dbReference type="Google" id="ProtNLM"/>
    </source>
</evidence>
<keyword evidence="3" id="KW-0507">mRNA processing</keyword>